<keyword evidence="3" id="KW-1185">Reference proteome</keyword>
<evidence type="ECO:0000313" key="3">
    <source>
        <dbReference type="Proteomes" id="UP000622475"/>
    </source>
</evidence>
<dbReference type="EMBL" id="JADFFL010000013">
    <property type="protein sequence ID" value="MBE9664542.1"/>
    <property type="molecule type" value="Genomic_DNA"/>
</dbReference>
<feature type="signal peptide" evidence="1">
    <location>
        <begin position="1"/>
        <end position="18"/>
    </location>
</feature>
<dbReference type="Proteomes" id="UP000622475">
    <property type="component" value="Unassembled WGS sequence"/>
</dbReference>
<evidence type="ECO:0000313" key="2">
    <source>
        <dbReference type="EMBL" id="MBE9664542.1"/>
    </source>
</evidence>
<comment type="caution">
    <text evidence="2">The sequence shown here is derived from an EMBL/GenBank/DDBJ whole genome shotgun (WGS) entry which is preliminary data.</text>
</comment>
<proteinExistence type="predicted"/>
<organism evidence="2 3">
    <name type="scientific">Mucilaginibacter myungsuensis</name>
    <dbReference type="NCBI Taxonomy" id="649104"/>
    <lineage>
        <taxon>Bacteria</taxon>
        <taxon>Pseudomonadati</taxon>
        <taxon>Bacteroidota</taxon>
        <taxon>Sphingobacteriia</taxon>
        <taxon>Sphingobacteriales</taxon>
        <taxon>Sphingobacteriaceae</taxon>
        <taxon>Mucilaginibacter</taxon>
    </lineage>
</organism>
<gene>
    <name evidence="2" type="ORF">IRJ16_21860</name>
</gene>
<feature type="chain" id="PRO_5037917144" description="Lipoprotein" evidence="1">
    <location>
        <begin position="19"/>
        <end position="147"/>
    </location>
</feature>
<evidence type="ECO:0008006" key="4">
    <source>
        <dbReference type="Google" id="ProtNLM"/>
    </source>
</evidence>
<dbReference type="RefSeq" id="WP_194113959.1">
    <property type="nucleotide sequence ID" value="NZ_JADFFL010000013.1"/>
</dbReference>
<accession>A0A929L0F9</accession>
<protein>
    <recommendedName>
        <fullName evidence="4">Lipoprotein</fullName>
    </recommendedName>
</protein>
<name>A0A929L0F9_9SPHI</name>
<dbReference type="PROSITE" id="PS51257">
    <property type="entry name" value="PROKAR_LIPOPROTEIN"/>
    <property type="match status" value="1"/>
</dbReference>
<sequence>MKKIFTLLCFAPFIAMLAAGCVKKPDENAAQLIIPYGNFKGQFMRVHYSRTTKKYDTVRCNLELSLDAYLKKFKVTGDTTTVHAGSYGTYTIDEFYIGFNDFTMATADGKKAHLTSGYRYGYDGDILKIQAVQDTLGFYYNLRYSKL</sequence>
<dbReference type="AlphaFoldDB" id="A0A929L0F9"/>
<reference evidence="2" key="1">
    <citation type="submission" date="2020-10" db="EMBL/GenBank/DDBJ databases">
        <title>Mucilaginibacter mali sp. nov., isolated from rhizosphere soil of apple orchard.</title>
        <authorList>
            <person name="Lee J.-S."/>
            <person name="Kim H.S."/>
            <person name="Kim J.-S."/>
        </authorList>
    </citation>
    <scope>NUCLEOTIDE SEQUENCE</scope>
    <source>
        <strain evidence="2">KCTC 22746</strain>
    </source>
</reference>
<keyword evidence="1" id="KW-0732">Signal</keyword>
<evidence type="ECO:0000256" key="1">
    <source>
        <dbReference type="SAM" id="SignalP"/>
    </source>
</evidence>